<evidence type="ECO:0000313" key="4">
    <source>
        <dbReference type="Proteomes" id="UP001596513"/>
    </source>
</evidence>
<accession>A0ABW2TZH6</accession>
<proteinExistence type="predicted"/>
<name>A0ABW2TZH6_9BACT</name>
<keyword evidence="4" id="KW-1185">Reference proteome</keyword>
<dbReference type="Gene3D" id="2.20.110.10">
    <property type="entry name" value="Histone H3 K4-specific methyltransferase SET7/9 N-terminal domain"/>
    <property type="match status" value="1"/>
</dbReference>
<evidence type="ECO:0000256" key="1">
    <source>
        <dbReference type="SAM" id="MobiDB-lite"/>
    </source>
</evidence>
<dbReference type="SUPFAM" id="SSF82185">
    <property type="entry name" value="Histone H3 K4-specific methyltransferase SET7/9 N-terminal domain"/>
    <property type="match status" value="1"/>
</dbReference>
<dbReference type="Proteomes" id="UP001596513">
    <property type="component" value="Unassembled WGS sequence"/>
</dbReference>
<feature type="region of interest" description="Disordered" evidence="1">
    <location>
        <begin position="109"/>
        <end position="171"/>
    </location>
</feature>
<organism evidence="3 4">
    <name type="scientific">Hymenobacter humi</name>
    <dbReference type="NCBI Taxonomy" id="1411620"/>
    <lineage>
        <taxon>Bacteria</taxon>
        <taxon>Pseudomonadati</taxon>
        <taxon>Bacteroidota</taxon>
        <taxon>Cytophagia</taxon>
        <taxon>Cytophagales</taxon>
        <taxon>Hymenobacteraceae</taxon>
        <taxon>Hymenobacter</taxon>
    </lineage>
</organism>
<sequence length="196" mass="21793">MRFKVFVLLLCSALLNACVANNGPRGFWKPNRYDRNSLAKGRWRTYYDNDSKQPFTTGKYRHGRPVGTFRYFAPTGSLDHSERYGRDGLCEVTYWHPSGKVARRGSAQWVTGKREPASIGTGPGRATTRAAKSRPSKPIPTAPSAAPKPTSLGKLTQVETHDKDGRVTRAETYKDGNLLKVETFENGRRTGSSLTL</sequence>
<dbReference type="EMBL" id="JBHTEK010000001">
    <property type="protein sequence ID" value="MFC7666593.1"/>
    <property type="molecule type" value="Genomic_DNA"/>
</dbReference>
<feature type="signal peptide" evidence="2">
    <location>
        <begin position="1"/>
        <end position="22"/>
    </location>
</feature>
<comment type="caution">
    <text evidence="3">The sequence shown here is derived from an EMBL/GenBank/DDBJ whole genome shotgun (WGS) entry which is preliminary data.</text>
</comment>
<reference evidence="4" key="1">
    <citation type="journal article" date="2019" name="Int. J. Syst. Evol. Microbiol.">
        <title>The Global Catalogue of Microorganisms (GCM) 10K type strain sequencing project: providing services to taxonomists for standard genome sequencing and annotation.</title>
        <authorList>
            <consortium name="The Broad Institute Genomics Platform"/>
            <consortium name="The Broad Institute Genome Sequencing Center for Infectious Disease"/>
            <person name="Wu L."/>
            <person name="Ma J."/>
        </authorList>
    </citation>
    <scope>NUCLEOTIDE SEQUENCE [LARGE SCALE GENOMIC DNA]</scope>
    <source>
        <strain evidence="4">JCM 19635</strain>
    </source>
</reference>
<evidence type="ECO:0000256" key="2">
    <source>
        <dbReference type="SAM" id="SignalP"/>
    </source>
</evidence>
<gene>
    <name evidence="3" type="ORF">ACFQT0_03535</name>
</gene>
<feature type="compositionally biased region" description="Basic and acidic residues" evidence="1">
    <location>
        <begin position="159"/>
        <end position="171"/>
    </location>
</feature>
<keyword evidence="2" id="KW-0732">Signal</keyword>
<evidence type="ECO:0000313" key="3">
    <source>
        <dbReference type="EMBL" id="MFC7666593.1"/>
    </source>
</evidence>
<protein>
    <submittedName>
        <fullName evidence="3">Toxin-antitoxin system YwqK family antitoxin</fullName>
    </submittedName>
</protein>
<feature type="chain" id="PRO_5047226313" evidence="2">
    <location>
        <begin position="23"/>
        <end position="196"/>
    </location>
</feature>
<dbReference type="RefSeq" id="WP_380200430.1">
    <property type="nucleotide sequence ID" value="NZ_JBHTEK010000001.1"/>
</dbReference>
<feature type="compositionally biased region" description="Low complexity" evidence="1">
    <location>
        <begin position="142"/>
        <end position="151"/>
    </location>
</feature>